<dbReference type="PANTHER" id="PTHR43481">
    <property type="entry name" value="FRUCTOSE-1-PHOSPHATE PHOSPHATASE"/>
    <property type="match status" value="1"/>
</dbReference>
<name>H0E7W3_9ACTN</name>
<dbReference type="Pfam" id="PF00702">
    <property type="entry name" value="Hydrolase"/>
    <property type="match status" value="1"/>
</dbReference>
<dbReference type="SFLD" id="SFLDG01129">
    <property type="entry name" value="C1.5:_HAD__Beta-PGM__Phosphata"/>
    <property type="match status" value="1"/>
</dbReference>
<dbReference type="AlphaFoldDB" id="H0E7W3"/>
<dbReference type="InterPro" id="IPR023214">
    <property type="entry name" value="HAD_sf"/>
</dbReference>
<evidence type="ECO:0000313" key="1">
    <source>
        <dbReference type="EMBL" id="EHN10230.1"/>
    </source>
</evidence>
<dbReference type="Gene3D" id="1.10.150.240">
    <property type="entry name" value="Putative phosphatase, domain 2"/>
    <property type="match status" value="1"/>
</dbReference>
<dbReference type="SFLD" id="SFLDS00003">
    <property type="entry name" value="Haloacid_Dehalogenase"/>
    <property type="match status" value="1"/>
</dbReference>
<dbReference type="OrthoDB" id="9800058at2"/>
<proteinExistence type="predicted"/>
<dbReference type="EMBL" id="AGUD01000236">
    <property type="protein sequence ID" value="EHN10230.1"/>
    <property type="molecule type" value="Genomic_DNA"/>
</dbReference>
<protein>
    <submittedName>
        <fullName evidence="1">Putative phosphatase YfbT</fullName>
    </submittedName>
</protein>
<dbReference type="SUPFAM" id="SSF56784">
    <property type="entry name" value="HAD-like"/>
    <property type="match status" value="1"/>
</dbReference>
<evidence type="ECO:0000313" key="2">
    <source>
        <dbReference type="Proteomes" id="UP000005143"/>
    </source>
</evidence>
<dbReference type="InterPro" id="IPR006439">
    <property type="entry name" value="HAD-SF_hydro_IA"/>
</dbReference>
<accession>H0E7W3</accession>
<dbReference type="InterPro" id="IPR023198">
    <property type="entry name" value="PGP-like_dom2"/>
</dbReference>
<sequence length="209" mass="21688">MIAAILSDLDGTLVDSTGAVLRVWRSWMADRGVTPPSEHPHGVPAREVVEMLAPQLDATREAADLERREIADLEGVIALPGAHDLLDPAAAAGRPPVAIVTSCTGPLAHVRLRACGLAVPDVLVTSERTARVKPHPDPYLLGAHELGVDPAACVVLEDASAGIAAGRAAGMRVVAVRGTHDDDSALAGADEIFDDVAAFLATLPARMLT</sequence>
<organism evidence="1 2">
    <name type="scientific">Patulibacter medicamentivorans</name>
    <dbReference type="NCBI Taxonomy" id="1097667"/>
    <lineage>
        <taxon>Bacteria</taxon>
        <taxon>Bacillati</taxon>
        <taxon>Actinomycetota</taxon>
        <taxon>Thermoleophilia</taxon>
        <taxon>Solirubrobacterales</taxon>
        <taxon>Patulibacteraceae</taxon>
        <taxon>Patulibacter</taxon>
    </lineage>
</organism>
<dbReference type="GO" id="GO:0050308">
    <property type="term" value="F:sugar-phosphatase activity"/>
    <property type="evidence" value="ECO:0007669"/>
    <property type="project" value="TreeGrafter"/>
</dbReference>
<dbReference type="Gene3D" id="3.40.50.1000">
    <property type="entry name" value="HAD superfamily/HAD-like"/>
    <property type="match status" value="1"/>
</dbReference>
<dbReference type="NCBIfam" id="TIGR01509">
    <property type="entry name" value="HAD-SF-IA-v3"/>
    <property type="match status" value="1"/>
</dbReference>
<dbReference type="InterPro" id="IPR036412">
    <property type="entry name" value="HAD-like_sf"/>
</dbReference>
<dbReference type="PANTHER" id="PTHR43481:SF4">
    <property type="entry name" value="GLYCEROL-1-PHOSPHATE PHOSPHOHYDROLASE 1-RELATED"/>
    <property type="match status" value="1"/>
</dbReference>
<dbReference type="Proteomes" id="UP000005143">
    <property type="component" value="Unassembled WGS sequence"/>
</dbReference>
<reference evidence="1 2" key="1">
    <citation type="journal article" date="2013" name="Biodegradation">
        <title>Quantitative proteomic analysis of ibuprofen-degrading Patulibacter sp. strain I11.</title>
        <authorList>
            <person name="Almeida B."/>
            <person name="Kjeldal H."/>
            <person name="Lolas I."/>
            <person name="Knudsen A.D."/>
            <person name="Carvalho G."/>
            <person name="Nielsen K.L."/>
            <person name="Barreto Crespo M.T."/>
            <person name="Stensballe A."/>
            <person name="Nielsen J.L."/>
        </authorList>
    </citation>
    <scope>NUCLEOTIDE SEQUENCE [LARGE SCALE GENOMIC DNA]</scope>
    <source>
        <strain evidence="1 2">I11</strain>
    </source>
</reference>
<comment type="caution">
    <text evidence="1">The sequence shown here is derived from an EMBL/GenBank/DDBJ whole genome shotgun (WGS) entry which is preliminary data.</text>
</comment>
<dbReference type="InterPro" id="IPR051806">
    <property type="entry name" value="HAD-like_SPP"/>
</dbReference>
<keyword evidence="2" id="KW-1185">Reference proteome</keyword>
<dbReference type="RefSeq" id="WP_007576480.1">
    <property type="nucleotide sequence ID" value="NZ_AGUD01000236.1"/>
</dbReference>
<gene>
    <name evidence="1" type="ORF">PAI11_29200</name>
</gene>